<evidence type="ECO:0000313" key="1">
    <source>
        <dbReference type="EMBL" id="CAD7438471.1"/>
    </source>
</evidence>
<gene>
    <name evidence="1" type="ORF">TBIB3V08_LOCUS1060</name>
</gene>
<name>A0A7R9HW59_9NEOP</name>
<dbReference type="AlphaFoldDB" id="A0A7R9HW59"/>
<sequence length="129" mass="14371">MTSQYIIYSVPTVHSYNKQTERPASFRARHRTLRVPASLAPQTFQLIVRAVSTAIVLAVVDVQLRREHRGSDLRPVGRRFLVVAPERLLHGVCVPQLAGAEKLHPSTRSPRGLRAARAVVTPIGDFEND</sequence>
<accession>A0A7R9HW59</accession>
<proteinExistence type="predicted"/>
<protein>
    <submittedName>
        <fullName evidence="1">Uncharacterized protein</fullName>
    </submittedName>
</protein>
<dbReference type="EMBL" id="OD564466">
    <property type="protein sequence ID" value="CAD7438471.1"/>
    <property type="molecule type" value="Genomic_DNA"/>
</dbReference>
<organism evidence="1">
    <name type="scientific">Timema bartmani</name>
    <dbReference type="NCBI Taxonomy" id="61472"/>
    <lineage>
        <taxon>Eukaryota</taxon>
        <taxon>Metazoa</taxon>
        <taxon>Ecdysozoa</taxon>
        <taxon>Arthropoda</taxon>
        <taxon>Hexapoda</taxon>
        <taxon>Insecta</taxon>
        <taxon>Pterygota</taxon>
        <taxon>Neoptera</taxon>
        <taxon>Polyneoptera</taxon>
        <taxon>Phasmatodea</taxon>
        <taxon>Timematodea</taxon>
        <taxon>Timematoidea</taxon>
        <taxon>Timematidae</taxon>
        <taxon>Timema</taxon>
    </lineage>
</organism>
<reference evidence="1" key="1">
    <citation type="submission" date="2020-11" db="EMBL/GenBank/DDBJ databases">
        <authorList>
            <person name="Tran Van P."/>
        </authorList>
    </citation>
    <scope>NUCLEOTIDE SEQUENCE</scope>
</reference>